<dbReference type="Gene3D" id="3.20.20.80">
    <property type="entry name" value="Glycosidases"/>
    <property type="match status" value="1"/>
</dbReference>
<comment type="caution">
    <text evidence="5">The sequence shown here is derived from an EMBL/GenBank/DDBJ whole genome shotgun (WGS) entry which is preliminary data.</text>
</comment>
<dbReference type="GO" id="GO:0016787">
    <property type="term" value="F:hydrolase activity"/>
    <property type="evidence" value="ECO:0007669"/>
    <property type="project" value="UniProtKB-KW"/>
</dbReference>
<dbReference type="InterPro" id="IPR024240">
    <property type="entry name" value="NAGLU_N"/>
</dbReference>
<dbReference type="Pfam" id="PF12971">
    <property type="entry name" value="NAGLU_N"/>
    <property type="match status" value="1"/>
</dbReference>
<sequence>MRLPPSDDDNRRVPAVPAYLDRGWPTVSVPCARDRCEHRALGAHVSRPSRRALLGTAGAIGAGAAFGGAAPAAASGAPSARRQERAPAYDTAPARAALARLLPRHADQFALVPLAPDGDGDRFRVAGRTGRITVSGTTPAVLLTGVNWYLKYTCRAHLSWAGDQVELPARLPAPAAPVERATSLPHRFALNDTHDGYTAPYADWPRWERLIDGLALRGVNEVLVTPGTEAVYHRLLTGFGYSDAEARSWLPAPSHQPWWLLQNMSGYGGPISPELIAKRAELGHRITGRLRELGMRPVLPGYFGTVPDGFAARNPGARTVPQGTWAGLKRPDWLDPRTDAFTAVAAAFYRHQEQLLGPADHFKMDLLHEGGDPGDVPVPDAARAVEKALRTARPGATWVILGWQDNPRRELLDAVDHDRMLIVDGLSDLDTVTDRERDWGGVPYAFGSIPNFGGRTTLGAKTHIWAERFTAWRDKPGSRLVGTAYMPEAAERDPAACELFGELAWRERPVDREAWFDGYADLRYGAPDDHARAAFAALRTSTYAISSKDGRPHDSVFAARPNLAARSGTVYATHTPAFDPAVFDTAFAALLAVRPALRGSDAYRHDLTDAARQALANRSWQLIGQLQDAYRRKDRDTFRALSALWLRLMRLSDEVTGAHRQFLLGPWLADARAMATGPEEEARLEHSARALITTWADRATADGGSLANYANRDWHGLIGEVHLPQWQAYLDELADALAADRPPKTFDWYATEEPWTRARTSHPLRPTTDAHRTARRVHDTLAKAPYQGTLTVTADPAALPPGGRATVTAALRNVNGLRATGRVDFALAGVEATASGPVSLPSVPPGGTGRAHWRVTAPPGPLENPLRPLPYDLTVDYGPQGAPRVRTARHGTLFVAGPLDPALRTVTTNAAVFGQLDDRFAIHGAGADLWKATAEFGAVYRPGALTAGGTVTVEVTAQDPTGPWARAGIVVRNRLTPSAPGSADALGFLNLSVTPANGVVLSYDANGDGTLDTYRRLTGITAPVLLRLTRGKDTAGSGTYTGACSTDDGATWREIATVTVPGAAARQDTGLHQSAANSATGDGGTAAFRRWKLV</sequence>
<dbReference type="InterPro" id="IPR024732">
    <property type="entry name" value="NAGLU_C"/>
</dbReference>
<feature type="domain" description="Alpha-N-acetylglucosaminidase N-terminal" evidence="3">
    <location>
        <begin position="93"/>
        <end position="173"/>
    </location>
</feature>
<keyword evidence="1" id="KW-0378">Hydrolase</keyword>
<name>A0A640TSE0_STRNI</name>
<dbReference type="PROSITE" id="PS51318">
    <property type="entry name" value="TAT"/>
    <property type="match status" value="1"/>
</dbReference>
<dbReference type="InterPro" id="IPR006311">
    <property type="entry name" value="TAT_signal"/>
</dbReference>
<feature type="domain" description="Alpha-N-acetylglucosaminidase tim-barrel" evidence="2">
    <location>
        <begin position="187"/>
        <end position="506"/>
    </location>
</feature>
<accession>A0A640TSE0</accession>
<reference evidence="5 6" key="1">
    <citation type="submission" date="2019-12" db="EMBL/GenBank/DDBJ databases">
        <title>Whole genome shotgun sequence of Streptomyces libani subsp. libani NBRC 13452.</title>
        <authorList>
            <person name="Ichikawa N."/>
            <person name="Kimura A."/>
            <person name="Kitahashi Y."/>
            <person name="Komaki H."/>
            <person name="Tamura T."/>
        </authorList>
    </citation>
    <scope>NUCLEOTIDE SEQUENCE [LARGE SCALE GENOMIC DNA]</scope>
    <source>
        <strain evidence="5 6">NBRC 13452</strain>
    </source>
</reference>
<dbReference type="PANTHER" id="PTHR12872:SF1">
    <property type="entry name" value="ALPHA-N-ACETYLGLUCOSAMINIDASE"/>
    <property type="match status" value="1"/>
</dbReference>
<dbReference type="InterPro" id="IPR007781">
    <property type="entry name" value="NAGLU"/>
</dbReference>
<gene>
    <name evidence="5" type="ORF">Sliba_55840</name>
</gene>
<dbReference type="AlphaFoldDB" id="A0A640TSE0"/>
<dbReference type="Pfam" id="PF12972">
    <property type="entry name" value="NAGLU_C"/>
    <property type="match status" value="1"/>
</dbReference>
<evidence type="ECO:0000313" key="5">
    <source>
        <dbReference type="EMBL" id="GFE25131.1"/>
    </source>
</evidence>
<protein>
    <recommendedName>
        <fullName evidence="7">Alpha-N-acetylglucosaminidase</fullName>
    </recommendedName>
</protein>
<dbReference type="PANTHER" id="PTHR12872">
    <property type="entry name" value="ALPHA-N-ACETYLGLUCOSAMINIDASE"/>
    <property type="match status" value="1"/>
</dbReference>
<evidence type="ECO:0000313" key="6">
    <source>
        <dbReference type="Proteomes" id="UP000429552"/>
    </source>
</evidence>
<evidence type="ECO:0000259" key="2">
    <source>
        <dbReference type="Pfam" id="PF05089"/>
    </source>
</evidence>
<organism evidence="5 6">
    <name type="scientific">Streptomyces nigrescens</name>
    <dbReference type="NCBI Taxonomy" id="1920"/>
    <lineage>
        <taxon>Bacteria</taxon>
        <taxon>Bacillati</taxon>
        <taxon>Actinomycetota</taxon>
        <taxon>Actinomycetes</taxon>
        <taxon>Kitasatosporales</taxon>
        <taxon>Streptomycetaceae</taxon>
        <taxon>Streptomyces</taxon>
    </lineage>
</organism>
<dbReference type="Proteomes" id="UP000429552">
    <property type="component" value="Unassembled WGS sequence"/>
</dbReference>
<proteinExistence type="predicted"/>
<dbReference type="Gene3D" id="2.60.120.200">
    <property type="match status" value="1"/>
</dbReference>
<dbReference type="EMBL" id="BLIP01000001">
    <property type="protein sequence ID" value="GFE25131.1"/>
    <property type="molecule type" value="Genomic_DNA"/>
</dbReference>
<evidence type="ECO:0000256" key="1">
    <source>
        <dbReference type="ARBA" id="ARBA00022801"/>
    </source>
</evidence>
<dbReference type="InterPro" id="IPR029018">
    <property type="entry name" value="Hex-like_dom2"/>
</dbReference>
<dbReference type="InterPro" id="IPR024733">
    <property type="entry name" value="NAGLU_tim-barrel"/>
</dbReference>
<feature type="domain" description="Alpha-N-acetylglucosaminidase C-terminal" evidence="4">
    <location>
        <begin position="515"/>
        <end position="779"/>
    </location>
</feature>
<dbReference type="Pfam" id="PF05089">
    <property type="entry name" value="NAGLU"/>
    <property type="match status" value="1"/>
</dbReference>
<dbReference type="Gene3D" id="1.20.120.670">
    <property type="entry name" value="N-acetyl-b-d-glucoasminidase"/>
    <property type="match status" value="1"/>
</dbReference>
<dbReference type="Gene3D" id="3.30.379.10">
    <property type="entry name" value="Chitobiase/beta-hexosaminidase domain 2-like"/>
    <property type="match status" value="1"/>
</dbReference>
<dbReference type="GO" id="GO:0005975">
    <property type="term" value="P:carbohydrate metabolic process"/>
    <property type="evidence" value="ECO:0007669"/>
    <property type="project" value="UniProtKB-ARBA"/>
</dbReference>
<evidence type="ECO:0000259" key="3">
    <source>
        <dbReference type="Pfam" id="PF12971"/>
    </source>
</evidence>
<evidence type="ECO:0000259" key="4">
    <source>
        <dbReference type="Pfam" id="PF12972"/>
    </source>
</evidence>
<evidence type="ECO:0008006" key="7">
    <source>
        <dbReference type="Google" id="ProtNLM"/>
    </source>
</evidence>